<protein>
    <recommendedName>
        <fullName evidence="3">Cytochrome c domain-containing protein</fullName>
    </recommendedName>
</protein>
<dbReference type="RefSeq" id="WP_229580152.1">
    <property type="nucleotide sequence ID" value="NZ_BMXF01000001.1"/>
</dbReference>
<accession>A0A8J3D0T5</accession>
<name>A0A8J3D0T5_9BACT</name>
<keyword evidence="2" id="KW-1185">Reference proteome</keyword>
<dbReference type="AlphaFoldDB" id="A0A8J3D0T5"/>
<proteinExistence type="predicted"/>
<organism evidence="1 2">
    <name type="scientific">Persicitalea jodogahamensis</name>
    <dbReference type="NCBI Taxonomy" id="402147"/>
    <lineage>
        <taxon>Bacteria</taxon>
        <taxon>Pseudomonadati</taxon>
        <taxon>Bacteroidota</taxon>
        <taxon>Cytophagia</taxon>
        <taxon>Cytophagales</taxon>
        <taxon>Spirosomataceae</taxon>
        <taxon>Persicitalea</taxon>
    </lineage>
</organism>
<sequence length="353" mass="39225">MMRTVKYFFFLAAAGYLFSFKEAMLSADTMPLAPKEMLSEYGFFAGNPAEQRPAAGVIPYALNTPLFSDYAQKLRFVKFPNGQSAAYNPDQVLDFPVGTVLIKTFYYPKDARNPALGRRLMETRLLLHESNGWKALEYIWNEEQTDALLEVAGDSKEVAWIDEQGDKRTLTYSMPNLNQCKGCHNQNEKLLPIGPSARQLNGTLAYADTTENQLVHWQRLGLLTALPDLEEVPTTPRWDAPGTGSVAERARAWLDINCAHCHSPAGPARSSGLLLHWQETDPTRLGVMKAPVAAGRGTGGRLYGIVPGQPDQSILVHRLESTDPGVMMPELGRRSVHQEGVQLVRAWIEGMPR</sequence>
<evidence type="ECO:0000313" key="2">
    <source>
        <dbReference type="Proteomes" id="UP000598271"/>
    </source>
</evidence>
<dbReference type="NCBIfam" id="TIGR03806">
    <property type="entry name" value="chp_HNE_0200"/>
    <property type="match status" value="1"/>
</dbReference>
<dbReference type="InterPro" id="IPR022269">
    <property type="entry name" value="SO_2930-like_C"/>
</dbReference>
<comment type="caution">
    <text evidence="1">The sequence shown here is derived from an EMBL/GenBank/DDBJ whole genome shotgun (WGS) entry which is preliminary data.</text>
</comment>
<evidence type="ECO:0008006" key="3">
    <source>
        <dbReference type="Google" id="ProtNLM"/>
    </source>
</evidence>
<reference evidence="1 2" key="1">
    <citation type="journal article" date="2014" name="Int. J. Syst. Evol. Microbiol.">
        <title>Complete genome sequence of Corynebacterium casei LMG S-19264T (=DSM 44701T), isolated from a smear-ripened cheese.</title>
        <authorList>
            <consortium name="US DOE Joint Genome Institute (JGI-PGF)"/>
            <person name="Walter F."/>
            <person name="Albersmeier A."/>
            <person name="Kalinowski J."/>
            <person name="Ruckert C."/>
        </authorList>
    </citation>
    <scope>NUCLEOTIDE SEQUENCE [LARGE SCALE GENOMIC DNA]</scope>
    <source>
        <strain evidence="1 2">KCTC 12866</strain>
    </source>
</reference>
<dbReference type="Proteomes" id="UP000598271">
    <property type="component" value="Unassembled WGS sequence"/>
</dbReference>
<gene>
    <name evidence="1" type="ORF">GCM10007390_02180</name>
</gene>
<dbReference type="EMBL" id="BMXF01000001">
    <property type="protein sequence ID" value="GHB53049.1"/>
    <property type="molecule type" value="Genomic_DNA"/>
</dbReference>
<evidence type="ECO:0000313" key="1">
    <source>
        <dbReference type="EMBL" id="GHB53049.1"/>
    </source>
</evidence>